<protein>
    <submittedName>
        <fullName evidence="1">Transcriptional regulator</fullName>
    </submittedName>
</protein>
<gene>
    <name evidence="1" type="ORF">ISU10_11160</name>
</gene>
<sequence length="417" mass="44577">MHADEVVRSRQVSEGHDRFLSTGRADARIRPLVAASWRRSLRSGLDPERAEAPVDLVDAELDAWRNRHPLASVMPVIRHLLVDDAVDTGLLVAVSDAAGRLLWVEGPHQLRSRAEGINFVPGAVWSESQAGTNAPGTSLALDQPVQIFAAEHLVRSVTPWSCSAAPIHDPDTGAILGALDLTGGNDVAAPRTLSIVRATVAAVESELRLRRLLNAASAEGATSSSGPLLRTLGRPAATIESSQGTTRLSLRHSEMLLLLAGHPEGMTGDQLAIALNEADLAAVTLRAAISRLRSALGGLELEARPYRVDSRLRTDVDEIRDLLAKGDIGRVVDLYRGPVLPASEAPGVARLRSALHEQVRAAVIEYADPDALLRFGDTEHGRLDWQVWSAAAAVLAPASPRMPSVQSHLAFLARELA</sequence>
<dbReference type="AlphaFoldDB" id="A0A930YH67"/>
<evidence type="ECO:0000313" key="2">
    <source>
        <dbReference type="Proteomes" id="UP000660668"/>
    </source>
</evidence>
<dbReference type="Gene3D" id="3.30.450.40">
    <property type="match status" value="1"/>
</dbReference>
<dbReference type="EMBL" id="JADKPO010000013">
    <property type="protein sequence ID" value="MBF4768326.1"/>
    <property type="molecule type" value="Genomic_DNA"/>
</dbReference>
<reference evidence="1" key="1">
    <citation type="submission" date="2020-11" db="EMBL/GenBank/DDBJ databases">
        <title>Nocardioides cynanchi sp. nov., isolated from soil of rhizosphere of Cynanchum wilfordii.</title>
        <authorList>
            <person name="Lee J.-S."/>
            <person name="Suh M.K."/>
            <person name="Kim J.-S."/>
        </authorList>
    </citation>
    <scope>NUCLEOTIDE SEQUENCE</scope>
    <source>
        <strain evidence="1">KCTC 19276</strain>
    </source>
</reference>
<evidence type="ECO:0000313" key="1">
    <source>
        <dbReference type="EMBL" id="MBF4768326.1"/>
    </source>
</evidence>
<dbReference type="InterPro" id="IPR029016">
    <property type="entry name" value="GAF-like_dom_sf"/>
</dbReference>
<accession>A0A930YH67</accession>
<organism evidence="1 2">
    <name type="scientific">Nocardioides agariphilus</name>
    <dbReference type="NCBI Taxonomy" id="433664"/>
    <lineage>
        <taxon>Bacteria</taxon>
        <taxon>Bacillati</taxon>
        <taxon>Actinomycetota</taxon>
        <taxon>Actinomycetes</taxon>
        <taxon>Propionibacteriales</taxon>
        <taxon>Nocardioidaceae</taxon>
        <taxon>Nocardioides</taxon>
    </lineage>
</organism>
<name>A0A930YH67_9ACTN</name>
<dbReference type="Proteomes" id="UP000660668">
    <property type="component" value="Unassembled WGS sequence"/>
</dbReference>
<dbReference type="RefSeq" id="WP_194696482.1">
    <property type="nucleotide sequence ID" value="NZ_JADKPO010000013.1"/>
</dbReference>
<keyword evidence="2" id="KW-1185">Reference proteome</keyword>
<proteinExistence type="predicted"/>
<comment type="caution">
    <text evidence="1">The sequence shown here is derived from an EMBL/GenBank/DDBJ whole genome shotgun (WGS) entry which is preliminary data.</text>
</comment>